<reference evidence="2" key="1">
    <citation type="submission" date="2020-05" db="EMBL/GenBank/DDBJ databases">
        <title>WGS assembly of Panicum virgatum.</title>
        <authorList>
            <person name="Lovell J.T."/>
            <person name="Jenkins J."/>
            <person name="Shu S."/>
            <person name="Juenger T.E."/>
            <person name="Schmutz J."/>
        </authorList>
    </citation>
    <scope>NUCLEOTIDE SEQUENCE</scope>
    <source>
        <strain evidence="2">AP13</strain>
    </source>
</reference>
<sequence length="118" mass="13003">MATTKTILHPLVFVLALTMLVALAHGSFFVFKINVFKHCMGVIKKDPPQSHDPSKKCKKVVEDSNLVGICSVLTEQDEQQISVERLVSLGRKYDKVFPPGARCGTSYIIPELPGPPLL</sequence>
<organism evidence="2 3">
    <name type="scientific">Panicum virgatum</name>
    <name type="common">Blackwell switchgrass</name>
    <dbReference type="NCBI Taxonomy" id="38727"/>
    <lineage>
        <taxon>Eukaryota</taxon>
        <taxon>Viridiplantae</taxon>
        <taxon>Streptophyta</taxon>
        <taxon>Embryophyta</taxon>
        <taxon>Tracheophyta</taxon>
        <taxon>Spermatophyta</taxon>
        <taxon>Magnoliopsida</taxon>
        <taxon>Liliopsida</taxon>
        <taxon>Poales</taxon>
        <taxon>Poaceae</taxon>
        <taxon>PACMAD clade</taxon>
        <taxon>Panicoideae</taxon>
        <taxon>Panicodae</taxon>
        <taxon>Paniceae</taxon>
        <taxon>Panicinae</taxon>
        <taxon>Panicum</taxon>
        <taxon>Panicum sect. Hiantes</taxon>
    </lineage>
</organism>
<evidence type="ECO:0000313" key="3">
    <source>
        <dbReference type="Proteomes" id="UP000823388"/>
    </source>
</evidence>
<dbReference type="Proteomes" id="UP000823388">
    <property type="component" value="Chromosome 3N"/>
</dbReference>
<feature type="signal peptide" evidence="1">
    <location>
        <begin position="1"/>
        <end position="26"/>
    </location>
</feature>
<evidence type="ECO:0000313" key="2">
    <source>
        <dbReference type="EMBL" id="KAG2617928.1"/>
    </source>
</evidence>
<feature type="chain" id="PRO_5035800307" evidence="1">
    <location>
        <begin position="27"/>
        <end position="118"/>
    </location>
</feature>
<accession>A0A8T0U7C8</accession>
<keyword evidence="1" id="KW-0732">Signal</keyword>
<gene>
    <name evidence="2" type="ORF">PVAP13_3NG258070</name>
</gene>
<evidence type="ECO:0000256" key="1">
    <source>
        <dbReference type="SAM" id="SignalP"/>
    </source>
</evidence>
<comment type="caution">
    <text evidence="2">The sequence shown here is derived from an EMBL/GenBank/DDBJ whole genome shotgun (WGS) entry which is preliminary data.</text>
</comment>
<dbReference type="PANTHER" id="PTHR33286:SF19">
    <property type="entry name" value="BIFUNCTIONAL INHIBITOR_PLANT LIPID TRANSFER PROTEIN_SEED STORAGE HELICAL DOMAIN-CONTAINING PROTEIN"/>
    <property type="match status" value="1"/>
</dbReference>
<dbReference type="AlphaFoldDB" id="A0A8T0U7C8"/>
<dbReference type="PANTHER" id="PTHR33286">
    <property type="entry name" value="BIFUNCTIONAL INHIBITOR/LIPID-TRANSFER PROTEIN/SEED STORAGE 2S ALBUMIN SUPERFAMILY PROTEIN"/>
    <property type="match status" value="1"/>
</dbReference>
<dbReference type="EMBL" id="CM029042">
    <property type="protein sequence ID" value="KAG2617928.1"/>
    <property type="molecule type" value="Genomic_DNA"/>
</dbReference>
<keyword evidence="3" id="KW-1185">Reference proteome</keyword>
<protein>
    <submittedName>
        <fullName evidence="2">Uncharacterized protein</fullName>
    </submittedName>
</protein>
<proteinExistence type="predicted"/>
<name>A0A8T0U7C8_PANVG</name>